<proteinExistence type="predicted"/>
<protein>
    <recommendedName>
        <fullName evidence="3">RNA polymerase subunit sigma-70</fullName>
    </recommendedName>
</protein>
<dbReference type="AlphaFoldDB" id="A0A174UBU9"/>
<gene>
    <name evidence="1" type="ORF">ERS852551_03467</name>
</gene>
<evidence type="ECO:0008006" key="3">
    <source>
        <dbReference type="Google" id="ProtNLM"/>
    </source>
</evidence>
<organism evidence="1 2">
    <name type="scientific">Anaerotruncus colihominis</name>
    <dbReference type="NCBI Taxonomy" id="169435"/>
    <lineage>
        <taxon>Bacteria</taxon>
        <taxon>Bacillati</taxon>
        <taxon>Bacillota</taxon>
        <taxon>Clostridia</taxon>
        <taxon>Eubacteriales</taxon>
        <taxon>Oscillospiraceae</taxon>
        <taxon>Anaerotruncus</taxon>
    </lineage>
</organism>
<dbReference type="OrthoDB" id="1698141at2"/>
<name>A0A174UBU9_9FIRM</name>
<dbReference type="EMBL" id="CZBE01000034">
    <property type="protein sequence ID" value="CUQ18846.1"/>
    <property type="molecule type" value="Genomic_DNA"/>
</dbReference>
<evidence type="ECO:0000313" key="2">
    <source>
        <dbReference type="Proteomes" id="UP000095765"/>
    </source>
</evidence>
<accession>A0A174UBU9</accession>
<evidence type="ECO:0000313" key="1">
    <source>
        <dbReference type="EMBL" id="CUQ18846.1"/>
    </source>
</evidence>
<dbReference type="RefSeq" id="WP_055246051.1">
    <property type="nucleotide sequence ID" value="NZ_CABIWA010000024.1"/>
</dbReference>
<reference evidence="1 2" key="1">
    <citation type="submission" date="2015-09" db="EMBL/GenBank/DDBJ databases">
        <authorList>
            <consortium name="Pathogen Informatics"/>
        </authorList>
    </citation>
    <scope>NUCLEOTIDE SEQUENCE [LARGE SCALE GENOMIC DNA]</scope>
    <source>
        <strain evidence="1 2">2789STDY5834939</strain>
    </source>
</reference>
<dbReference type="Proteomes" id="UP000095765">
    <property type="component" value="Unassembled WGS sequence"/>
</dbReference>
<sequence>MTLNQLEQYRDLSKEVKMLERRIADLESRPEAFVSDSVVGSSPCIPYQPHTITIKGYGNQYQDKINVLQVKYIARKQQLCKELEEIEAFIESLQDSRLRQIIEYRYVKGMPWNVVAKNVYGYPNGDAARKAVKRFFEKS</sequence>